<evidence type="ECO:0000256" key="1">
    <source>
        <dbReference type="ARBA" id="ARBA00004370"/>
    </source>
</evidence>
<dbReference type="InterPro" id="IPR047130">
    <property type="entry name" value="7TM_GPCR_Srsx_nematod"/>
</dbReference>
<evidence type="ECO:0000259" key="6">
    <source>
        <dbReference type="PROSITE" id="PS50262"/>
    </source>
</evidence>
<feature type="transmembrane region" description="Helical" evidence="5">
    <location>
        <begin position="237"/>
        <end position="255"/>
    </location>
</feature>
<keyword evidence="8" id="KW-1185">Reference proteome</keyword>
<feature type="transmembrane region" description="Helical" evidence="5">
    <location>
        <begin position="28"/>
        <end position="49"/>
    </location>
</feature>
<evidence type="ECO:0000256" key="2">
    <source>
        <dbReference type="ARBA" id="ARBA00022692"/>
    </source>
</evidence>
<dbReference type="PROSITE" id="PS50262">
    <property type="entry name" value="G_PROTEIN_RECEP_F1_2"/>
    <property type="match status" value="1"/>
</dbReference>
<evidence type="ECO:0000256" key="3">
    <source>
        <dbReference type="ARBA" id="ARBA00022989"/>
    </source>
</evidence>
<evidence type="ECO:0000256" key="5">
    <source>
        <dbReference type="SAM" id="Phobius"/>
    </source>
</evidence>
<dbReference type="Gene3D" id="1.20.1070.10">
    <property type="entry name" value="Rhodopsin 7-helix transmembrane proteins"/>
    <property type="match status" value="1"/>
</dbReference>
<keyword evidence="2 5" id="KW-0812">Transmembrane</keyword>
<organism evidence="7 8">
    <name type="scientific">Ditylenchus destructor</name>
    <dbReference type="NCBI Taxonomy" id="166010"/>
    <lineage>
        <taxon>Eukaryota</taxon>
        <taxon>Metazoa</taxon>
        <taxon>Ecdysozoa</taxon>
        <taxon>Nematoda</taxon>
        <taxon>Chromadorea</taxon>
        <taxon>Rhabditida</taxon>
        <taxon>Tylenchina</taxon>
        <taxon>Tylenchomorpha</taxon>
        <taxon>Sphaerularioidea</taxon>
        <taxon>Anguinidae</taxon>
        <taxon>Anguininae</taxon>
        <taxon>Ditylenchus</taxon>
    </lineage>
</organism>
<dbReference type="PANTHER" id="PTHR23360:SF5">
    <property type="entry name" value="G-PROTEIN COUPLED RECEPTORS FAMILY 1 PROFILE DOMAIN-CONTAINING PROTEIN"/>
    <property type="match status" value="1"/>
</dbReference>
<evidence type="ECO:0000313" key="8">
    <source>
        <dbReference type="Proteomes" id="UP001201812"/>
    </source>
</evidence>
<dbReference type="SMART" id="SM01381">
    <property type="entry name" value="7TM_GPCR_Srsx"/>
    <property type="match status" value="1"/>
</dbReference>
<feature type="transmembrane region" description="Helical" evidence="5">
    <location>
        <begin position="105"/>
        <end position="125"/>
    </location>
</feature>
<dbReference type="PANTHER" id="PTHR23360">
    <property type="entry name" value="G-PROTEIN COUPLED RECEPTORS FAMILY 1 PROFILE DOMAIN-CONTAINING PROTEIN-RELATED"/>
    <property type="match status" value="1"/>
</dbReference>
<dbReference type="CDD" id="cd00637">
    <property type="entry name" value="7tm_classA_rhodopsin-like"/>
    <property type="match status" value="1"/>
</dbReference>
<accession>A0AAD4QU57</accession>
<name>A0AAD4QU57_9BILA</name>
<keyword evidence="4 5" id="KW-0472">Membrane</keyword>
<dbReference type="Proteomes" id="UP001201812">
    <property type="component" value="Unassembled WGS sequence"/>
</dbReference>
<evidence type="ECO:0000256" key="4">
    <source>
        <dbReference type="ARBA" id="ARBA00023136"/>
    </source>
</evidence>
<reference evidence="7" key="1">
    <citation type="submission" date="2022-01" db="EMBL/GenBank/DDBJ databases">
        <title>Genome Sequence Resource for Two Populations of Ditylenchus destructor, the Migratory Endoparasitic Phytonematode.</title>
        <authorList>
            <person name="Zhang H."/>
            <person name="Lin R."/>
            <person name="Xie B."/>
        </authorList>
    </citation>
    <scope>NUCLEOTIDE SEQUENCE</scope>
    <source>
        <strain evidence="7">BazhouSP</strain>
    </source>
</reference>
<evidence type="ECO:0000313" key="7">
    <source>
        <dbReference type="EMBL" id="KAI1701184.1"/>
    </source>
</evidence>
<dbReference type="InterPro" id="IPR000276">
    <property type="entry name" value="GPCR_Rhodpsn"/>
</dbReference>
<dbReference type="SUPFAM" id="SSF81321">
    <property type="entry name" value="Family A G protein-coupled receptor-like"/>
    <property type="match status" value="1"/>
</dbReference>
<dbReference type="Pfam" id="PF10320">
    <property type="entry name" value="7TM_GPCR_Srsx"/>
    <property type="match status" value="1"/>
</dbReference>
<feature type="transmembrane region" description="Helical" evidence="5">
    <location>
        <begin position="69"/>
        <end position="93"/>
    </location>
</feature>
<feature type="transmembrane region" description="Helical" evidence="5">
    <location>
        <begin position="275"/>
        <end position="297"/>
    </location>
</feature>
<proteinExistence type="predicted"/>
<protein>
    <submittedName>
        <fullName evidence="7">Serpentine type 7TM GPCR chemoreceptor srsx domain-containing protein</fullName>
    </submittedName>
</protein>
<gene>
    <name evidence="7" type="ORF">DdX_16273</name>
</gene>
<dbReference type="EMBL" id="JAKKPZ010000125">
    <property type="protein sequence ID" value="KAI1701184.1"/>
    <property type="molecule type" value="Genomic_DNA"/>
</dbReference>
<dbReference type="AlphaFoldDB" id="A0AAD4QU57"/>
<dbReference type="InterPro" id="IPR017452">
    <property type="entry name" value="GPCR_Rhodpsn_7TM"/>
</dbReference>
<comment type="subcellular location">
    <subcellularLocation>
        <location evidence="1">Membrane</location>
    </subcellularLocation>
</comment>
<feature type="domain" description="G-protein coupled receptors family 1 profile" evidence="6">
    <location>
        <begin position="49"/>
        <end position="295"/>
    </location>
</feature>
<feature type="transmembrane region" description="Helical" evidence="5">
    <location>
        <begin position="193"/>
        <end position="216"/>
    </location>
</feature>
<dbReference type="GO" id="GO:0016020">
    <property type="term" value="C:membrane"/>
    <property type="evidence" value="ECO:0007669"/>
    <property type="project" value="UniProtKB-SubCell"/>
</dbReference>
<feature type="transmembrane region" description="Helical" evidence="5">
    <location>
        <begin position="146"/>
        <end position="167"/>
    </location>
</feature>
<sequence length="342" mass="37991">MNVNNTTSSNVISQRDIPLTDLIRNAGVVPTLAIVLGVKALIGIIGIVFNTSLTIVTIRTKSLHGPTNILIGINSLCLATYELSFIFSWFIAVTGRNLIPLMTCFYWLAVPASMKYMTLTLMLFVGLDRLICIQLPTWHNNRFYNVYFAAIIGFCLLIAIWSMAISYKVAITIPDMEVQCTVSDVSQKWASDAVFMCALILNAFSIVVYIIFGIVFMRAAKKNKTADFQYTQSIFKSLLLIMVADFLGWGSNSIVQFLKGVLNASNLLAIEKWCVLNINGCILALATAAEAPILYICSKEYRKAYGRQLGIGYVPSSIHHRTSTTFKTRASMVTVVSYNNRH</sequence>
<dbReference type="GO" id="GO:0004930">
    <property type="term" value="F:G protein-coupled receptor activity"/>
    <property type="evidence" value="ECO:0007669"/>
    <property type="project" value="InterPro"/>
</dbReference>
<dbReference type="InterPro" id="IPR019424">
    <property type="entry name" value="7TM_GPCR_Srsx"/>
</dbReference>
<comment type="caution">
    <text evidence="7">The sequence shown here is derived from an EMBL/GenBank/DDBJ whole genome shotgun (WGS) entry which is preliminary data.</text>
</comment>
<keyword evidence="3 5" id="KW-1133">Transmembrane helix</keyword>